<evidence type="ECO:0000256" key="2">
    <source>
        <dbReference type="SAM" id="SignalP"/>
    </source>
</evidence>
<dbReference type="InterPro" id="IPR011042">
    <property type="entry name" value="6-blade_b-propeller_TolB-like"/>
</dbReference>
<feature type="signal peptide" evidence="2">
    <location>
        <begin position="1"/>
        <end position="23"/>
    </location>
</feature>
<organism evidence="3 4">
    <name type="scientific">Pontibacter populi</name>
    <dbReference type="NCBI Taxonomy" id="890055"/>
    <lineage>
        <taxon>Bacteria</taxon>
        <taxon>Pseudomonadati</taxon>
        <taxon>Bacteroidota</taxon>
        <taxon>Cytophagia</taxon>
        <taxon>Cytophagales</taxon>
        <taxon>Hymenobacteraceae</taxon>
        <taxon>Pontibacter</taxon>
    </lineage>
</organism>
<dbReference type="RefSeq" id="WP_199108230.1">
    <property type="nucleotide sequence ID" value="NZ_JAHWXQ010000001.1"/>
</dbReference>
<dbReference type="Pfam" id="PF07676">
    <property type="entry name" value="PD40"/>
    <property type="match status" value="3"/>
</dbReference>
<comment type="similarity">
    <text evidence="1">Belongs to the TolB family.</text>
</comment>
<keyword evidence="2" id="KW-0732">Signal</keyword>
<dbReference type="SUPFAM" id="SSF82171">
    <property type="entry name" value="DPP6 N-terminal domain-like"/>
    <property type="match status" value="1"/>
</dbReference>
<feature type="chain" id="PRO_5045050097" evidence="2">
    <location>
        <begin position="24"/>
        <end position="1020"/>
    </location>
</feature>
<dbReference type="PANTHER" id="PTHR36842">
    <property type="entry name" value="PROTEIN TOLB HOMOLOG"/>
    <property type="match status" value="1"/>
</dbReference>
<name>A0ABS6X6X8_9BACT</name>
<comment type="caution">
    <text evidence="3">The sequence shown here is derived from an EMBL/GenBank/DDBJ whole genome shotgun (WGS) entry which is preliminary data.</text>
</comment>
<dbReference type="Proteomes" id="UP000774935">
    <property type="component" value="Unassembled WGS sequence"/>
</dbReference>
<protein>
    <submittedName>
        <fullName evidence="3">PD40 domain-containing protein</fullName>
    </submittedName>
</protein>
<gene>
    <name evidence="3" type="ORF">KYK27_01130</name>
</gene>
<dbReference type="EMBL" id="JAHWXQ010000001">
    <property type="protein sequence ID" value="MBW3363626.1"/>
    <property type="molecule type" value="Genomic_DNA"/>
</dbReference>
<evidence type="ECO:0000256" key="1">
    <source>
        <dbReference type="ARBA" id="ARBA00009820"/>
    </source>
</evidence>
<dbReference type="Gene3D" id="2.120.10.30">
    <property type="entry name" value="TolB, C-terminal domain"/>
    <property type="match status" value="2"/>
</dbReference>
<keyword evidence="4" id="KW-1185">Reference proteome</keyword>
<evidence type="ECO:0000313" key="3">
    <source>
        <dbReference type="EMBL" id="MBW3363626.1"/>
    </source>
</evidence>
<accession>A0ABS6X6X8</accession>
<proteinExistence type="inferred from homology"/>
<sequence>MYRKCLSYQIAALLLLFPLLAQAQYFGRNKPAYTKFEFQVLHSPHFEFYHYFNDPQDAVKLVQDAEKWYSMHQAVLKDTFSTRNPIIMYKNHADFQQTTAISGEIGVGTGGVTEGLKNRVVMPVTLSNRQTDHVLGHELVHAFQYHMMRTGDSTNLYSIQNLPLWMVEGLAEYMSLGSVDPNTAMWMRDAVIKDDIPTIKDLTRKPRYFPYRWGEALWSFIGGSFGDDKIAPLFEATGKNGFERATETILGVDAETLGNMWKTSLQNYYKPYIAQTDTIATGTKLLHPENAGTMNISPVISPNGRYIAYLSEQNVLSLDLFLADARTGKVIKQLANTIRYEHLDNFNFLESAGTWSPGGNKFAFVVFSRGRNRLAIVDVARSHVLEVLDVPGVVAFSYPAWSPDGSSIVVAGLVEGRSDLYLYNLKTKKTTQLTKDNYSDVMPYWSADGSRIIFSTDRPAPGQGNSNKGRFNLAELTIATGHIQLFDVFAGADNLNPVYAPNSDDILFLSDRDGYRNMYRLNRADNTVQRLTNYATGISGITALSPAMSVARDEATVVYSHYQRGNYSIYSSPLAAFKAQTVPSDSIDFRAAVLPPQSRVKPLVDQQLAQMYNTASPVKPDQINAVAYRPQFKLDMINGSAGVGVQTAGPIRSGLQGGVNMLFNDIVGNNQIFGAVSLNGEIYDFGAMAAYLRQTGKIQWGASLSHIPYLSARIGSRSDTLQTAEGGVPVDNLILQQIRTYQDQIALMGNYILNTTHRFEFGGGISHYSYRIDQFNNYYTNGFYIRTDREKIDAPDGFMFEQLYAAYVGDNSRFGLTSPLAGRRYRLHVERYFGEFKVYNLLADYRQYVRVKPFTLAFRALHHARYGPDAESGRLAPLTIIYPFYIRGFGNEYFIRSQEQGNPISFNNLYGTRIAVANMEIRLPFTGPERLTQIKSGFLFSDLNLFVDGGLAWSEHRLFNETEFSGQFGREIEYRPLISTGVSARINLFGAIIVEPFYAIPLEKNGMKLANFGINIGPGW</sequence>
<evidence type="ECO:0000313" key="4">
    <source>
        <dbReference type="Proteomes" id="UP000774935"/>
    </source>
</evidence>
<dbReference type="InterPro" id="IPR011659">
    <property type="entry name" value="WD40"/>
</dbReference>
<reference evidence="3 4" key="1">
    <citation type="submission" date="2021-07" db="EMBL/GenBank/DDBJ databases">
        <authorList>
            <person name="Kim M.K."/>
        </authorList>
    </citation>
    <scope>NUCLEOTIDE SEQUENCE [LARGE SCALE GENOMIC DNA]</scope>
    <source>
        <strain evidence="3 4">HLY7-15</strain>
    </source>
</reference>